<sequence>MWLKSRVLLLLLCATCHTAVSFTNGLLPNGNFEYGPKPWEMKGTKVMASRAIPKWEISGYVEYIKSGQKQGDMLLIVPEGAYAVRLGNEASIKQKVKVVKGMYYSITFSAARTCAQEETLNVSVAPNSEANDWGMLPMQTMYSSNGWDSYAWGFQADDKEIAISIHNPGVAEDPACGPLIDSVALKALYPPRRTRANLLKNGNFEEGPYVFPTASWGVLIPPNIEDDHSPLPGWMIESLKAVKYIDSDHFAVPEGKRGVELVAGKESALSQVVFTIPNRVYVLSFSVGDANNSCEGSMVVEAFAGLDTVKVPYESKGKGGFKRAKLRFKAISKRTRVMFLSTYYTMKNDNSGSLCGPVLDDVKLLSVRKARFAVTCLLKDNKNIKKLIKRGRQLEGEVCDFWFNA</sequence>
<organism evidence="8 9">
    <name type="scientific">Vitis vinifera</name>
    <name type="common">Grape</name>
    <dbReference type="NCBI Taxonomy" id="29760"/>
    <lineage>
        <taxon>Eukaryota</taxon>
        <taxon>Viridiplantae</taxon>
        <taxon>Streptophyta</taxon>
        <taxon>Embryophyta</taxon>
        <taxon>Tracheophyta</taxon>
        <taxon>Spermatophyta</taxon>
        <taxon>Magnoliopsida</taxon>
        <taxon>eudicotyledons</taxon>
        <taxon>Gunneridae</taxon>
        <taxon>Pentapetalae</taxon>
        <taxon>rosids</taxon>
        <taxon>Vitales</taxon>
        <taxon>Vitaceae</taxon>
        <taxon>Viteae</taxon>
        <taxon>Vitis</taxon>
    </lineage>
</organism>
<feature type="chain" id="PRO_5003106245" description="DUF642 domain-containing protein" evidence="6">
    <location>
        <begin position="22"/>
        <end position="405"/>
    </location>
</feature>
<feature type="signal peptide" evidence="6">
    <location>
        <begin position="1"/>
        <end position="21"/>
    </location>
</feature>
<keyword evidence="5" id="KW-0325">Glycoprotein</keyword>
<dbReference type="InParanoid" id="D7U0V7"/>
<dbReference type="FunCoup" id="D7U0V7">
    <property type="interactions" value="822"/>
</dbReference>
<keyword evidence="3" id="KW-0964">Secreted</keyword>
<dbReference type="InterPro" id="IPR008979">
    <property type="entry name" value="Galactose-bd-like_sf"/>
</dbReference>
<evidence type="ECO:0000256" key="1">
    <source>
        <dbReference type="ARBA" id="ARBA00004191"/>
    </source>
</evidence>
<dbReference type="AlphaFoldDB" id="D7U0V7"/>
<dbReference type="EMBL" id="FN596494">
    <property type="protein sequence ID" value="CBI36253.3"/>
    <property type="molecule type" value="Genomic_DNA"/>
</dbReference>
<evidence type="ECO:0000313" key="9">
    <source>
        <dbReference type="Proteomes" id="UP000009183"/>
    </source>
</evidence>
<dbReference type="eggNOG" id="ENOG502R8W6">
    <property type="taxonomic scope" value="Eukaryota"/>
</dbReference>
<dbReference type="InterPro" id="IPR006946">
    <property type="entry name" value="DGR2-like_dom"/>
</dbReference>
<accession>D7U0V7</accession>
<keyword evidence="2" id="KW-0134">Cell wall</keyword>
<dbReference type="FunFam" id="2.60.120.260:FF:000031">
    <property type="entry name" value="DUF642 family protein"/>
    <property type="match status" value="1"/>
</dbReference>
<evidence type="ECO:0000256" key="4">
    <source>
        <dbReference type="ARBA" id="ARBA00022729"/>
    </source>
</evidence>
<dbReference type="SUPFAM" id="SSF49785">
    <property type="entry name" value="Galactose-binding domain-like"/>
    <property type="match status" value="1"/>
</dbReference>
<evidence type="ECO:0000256" key="3">
    <source>
        <dbReference type="ARBA" id="ARBA00022525"/>
    </source>
</evidence>
<evidence type="ECO:0000256" key="2">
    <source>
        <dbReference type="ARBA" id="ARBA00022512"/>
    </source>
</evidence>
<gene>
    <name evidence="8" type="ordered locus">VIT_09s0002g05930</name>
</gene>
<evidence type="ECO:0000259" key="7">
    <source>
        <dbReference type="Pfam" id="PF04862"/>
    </source>
</evidence>
<dbReference type="InterPro" id="IPR052437">
    <property type="entry name" value="Pectin_Meth_Modulator"/>
</dbReference>
<dbReference type="GO" id="GO:0030234">
    <property type="term" value="F:enzyme regulator activity"/>
    <property type="evidence" value="ECO:0000318"/>
    <property type="project" value="GO_Central"/>
</dbReference>
<feature type="domain" description="DUF642" evidence="7">
    <location>
        <begin position="197"/>
        <end position="364"/>
    </location>
</feature>
<feature type="domain" description="DUF642" evidence="7">
    <location>
        <begin position="25"/>
        <end position="186"/>
    </location>
</feature>
<reference evidence="9" key="1">
    <citation type="journal article" date="2007" name="Nature">
        <title>The grapevine genome sequence suggests ancestral hexaploidization in major angiosperm phyla.</title>
        <authorList>
            <consortium name="The French-Italian Public Consortium for Grapevine Genome Characterization."/>
            <person name="Jaillon O."/>
            <person name="Aury J.-M."/>
            <person name="Noel B."/>
            <person name="Policriti A."/>
            <person name="Clepet C."/>
            <person name="Casagrande A."/>
            <person name="Choisne N."/>
            <person name="Aubourg S."/>
            <person name="Vitulo N."/>
            <person name="Jubin C."/>
            <person name="Vezzi A."/>
            <person name="Legeai F."/>
            <person name="Hugueney P."/>
            <person name="Dasilva C."/>
            <person name="Horner D."/>
            <person name="Mica E."/>
            <person name="Jublot D."/>
            <person name="Poulain J."/>
            <person name="Bruyere C."/>
            <person name="Billault A."/>
            <person name="Segurens B."/>
            <person name="Gouyvenoux M."/>
            <person name="Ugarte E."/>
            <person name="Cattonaro F."/>
            <person name="Anthouard V."/>
            <person name="Vico V."/>
            <person name="Del Fabbro C."/>
            <person name="Alaux M."/>
            <person name="Di Gaspero G."/>
            <person name="Dumas V."/>
            <person name="Felice N."/>
            <person name="Paillard S."/>
            <person name="Juman I."/>
            <person name="Moroldo M."/>
            <person name="Scalabrin S."/>
            <person name="Canaguier A."/>
            <person name="Le Clainche I."/>
            <person name="Malacrida G."/>
            <person name="Durand E."/>
            <person name="Pesole G."/>
            <person name="Laucou V."/>
            <person name="Chatelet P."/>
            <person name="Merdinoglu D."/>
            <person name="Delledonne M."/>
            <person name="Pezzotti M."/>
            <person name="Lecharny A."/>
            <person name="Scarpelli C."/>
            <person name="Artiguenave F."/>
            <person name="Pe M.E."/>
            <person name="Valle G."/>
            <person name="Morgante M."/>
            <person name="Caboche M."/>
            <person name="Adam-Blondon A.-F."/>
            <person name="Weissenbach J."/>
            <person name="Quetier F."/>
            <person name="Wincker P."/>
        </authorList>
    </citation>
    <scope>NUCLEOTIDE SEQUENCE [LARGE SCALE GENOMIC DNA]</scope>
    <source>
        <strain evidence="9">cv. Pinot noir / PN40024</strain>
    </source>
</reference>
<keyword evidence="9" id="KW-1185">Reference proteome</keyword>
<dbReference type="PaxDb" id="29760-VIT_09s0002g05930.t01"/>
<dbReference type="HOGENOM" id="CLU_040251_0_0_1"/>
<dbReference type="Pfam" id="PF04862">
    <property type="entry name" value="DUF642"/>
    <property type="match status" value="2"/>
</dbReference>
<dbReference type="GO" id="GO:0009505">
    <property type="term" value="C:plant-type cell wall"/>
    <property type="evidence" value="ECO:0000318"/>
    <property type="project" value="GO_Central"/>
</dbReference>
<dbReference type="Proteomes" id="UP000009183">
    <property type="component" value="Chromosome 9"/>
</dbReference>
<name>D7U0V7_VITVI</name>
<evidence type="ECO:0000256" key="5">
    <source>
        <dbReference type="ARBA" id="ARBA00023180"/>
    </source>
</evidence>
<dbReference type="Gene3D" id="2.60.120.260">
    <property type="entry name" value="Galactose-binding domain-like"/>
    <property type="match status" value="2"/>
</dbReference>
<protein>
    <recommendedName>
        <fullName evidence="7">DUF642 domain-containing protein</fullName>
    </recommendedName>
</protein>
<evidence type="ECO:0000313" key="8">
    <source>
        <dbReference type="EMBL" id="CBI36253.3"/>
    </source>
</evidence>
<dbReference type="PANTHER" id="PTHR31265">
    <property type="entry name" value="OS02G0527500 PROTEIN-RELATED"/>
    <property type="match status" value="1"/>
</dbReference>
<evidence type="ECO:0000256" key="6">
    <source>
        <dbReference type="SAM" id="SignalP"/>
    </source>
</evidence>
<dbReference type="PANTHER" id="PTHR31265:SF61">
    <property type="entry name" value="PROTEIN DUF642 L-GALACTONO-1,4-LACTONE-RESPONSIVE GENE 1"/>
    <property type="match status" value="1"/>
</dbReference>
<proteinExistence type="predicted"/>
<keyword evidence="4 6" id="KW-0732">Signal</keyword>
<dbReference type="OMA" id="HEEHPAC"/>
<comment type="subcellular location">
    <subcellularLocation>
        <location evidence="1">Secreted</location>
        <location evidence="1">Cell wall</location>
    </subcellularLocation>
</comment>
<dbReference type="OrthoDB" id="2121543at2759"/>